<dbReference type="PROSITE" id="PS00636">
    <property type="entry name" value="DNAJ_1"/>
    <property type="match status" value="1"/>
</dbReference>
<feature type="binding site" evidence="8">
    <location>
        <position position="204"/>
    </location>
    <ligand>
        <name>Zn(2+)</name>
        <dbReference type="ChEBI" id="CHEBI:29105"/>
        <label>1</label>
    </ligand>
</feature>
<evidence type="ECO:0000256" key="4">
    <source>
        <dbReference type="ARBA" id="ARBA00022833"/>
    </source>
</evidence>
<dbReference type="SMART" id="SM00271">
    <property type="entry name" value="DnaJ"/>
    <property type="match status" value="1"/>
</dbReference>
<dbReference type="Pfam" id="PF00226">
    <property type="entry name" value="DnaJ"/>
    <property type="match status" value="1"/>
</dbReference>
<comment type="cofactor">
    <cofactor evidence="8">
        <name>Zn(2+)</name>
        <dbReference type="ChEBI" id="CHEBI:29105"/>
    </cofactor>
    <text evidence="8">Binds 2 Zn(2+) ions per monomer.</text>
</comment>
<dbReference type="GO" id="GO:0005737">
    <property type="term" value="C:cytoplasm"/>
    <property type="evidence" value="ECO:0007669"/>
    <property type="project" value="UniProtKB-SubCell"/>
</dbReference>
<sequence>MKDYYKILGLEQGAGKDEIKKAFRKLAAQYHPDKKTGDEAKFKEVSEAYAVLGDEKKRAEYDNYGRAFGGNNPGFNGFDMSGFAEGGAQFDFGDIFENFGEMFNGFGRPRARRGNDISIDLELSLEESVFGIERVVVLAKNSVCEVCKGSGGEPNTEMTACATCNGQGRLRETRSSMLGSFTTVRECGACQGRGQVPKEKCKHCHGHGVMKKSEEIAIKVPAGIENGEVIRMTGRGEAIQNGPAGDLYIKLHVRPDRHIRRNGNDLVRDLSIKLTDALLGATYQIETLDGVIEINVPVGVKQGEFLRIKNKGVPTSRGGSRGDFMVKVDIALPMKLSKKAKQLVEELREEGV</sequence>
<dbReference type="PANTHER" id="PTHR43096">
    <property type="entry name" value="DNAJ HOMOLOG 1, MITOCHONDRIAL-RELATED"/>
    <property type="match status" value="1"/>
</dbReference>
<feature type="zinc finger region" description="CR-type" evidence="9">
    <location>
        <begin position="131"/>
        <end position="213"/>
    </location>
</feature>
<dbReference type="GO" id="GO:0006260">
    <property type="term" value="P:DNA replication"/>
    <property type="evidence" value="ECO:0007669"/>
    <property type="project" value="UniProtKB-KW"/>
</dbReference>
<name>A0A1F6BYG0_9BACT</name>
<feature type="binding site" evidence="8">
    <location>
        <position position="147"/>
    </location>
    <ligand>
        <name>Zn(2+)</name>
        <dbReference type="ChEBI" id="CHEBI:29105"/>
        <label>1</label>
    </ligand>
</feature>
<dbReference type="AlphaFoldDB" id="A0A1F6BYG0"/>
<dbReference type="PROSITE" id="PS50076">
    <property type="entry name" value="DNAJ_2"/>
    <property type="match status" value="1"/>
</dbReference>
<dbReference type="Gene3D" id="1.10.287.110">
    <property type="entry name" value="DnaJ domain"/>
    <property type="match status" value="1"/>
</dbReference>
<dbReference type="GO" id="GO:0051082">
    <property type="term" value="F:unfolded protein binding"/>
    <property type="evidence" value="ECO:0007669"/>
    <property type="project" value="UniProtKB-UniRule"/>
</dbReference>
<comment type="domain">
    <text evidence="8">The J domain is necessary and sufficient to stimulate DnaK ATPase activity. Zinc center 1 plays an important role in the autonomous, DnaK-independent chaperone activity of DnaJ. Zinc center 2 is essential for interaction with DnaK and for DnaJ activity.</text>
</comment>
<evidence type="ECO:0000256" key="7">
    <source>
        <dbReference type="ARBA" id="ARBA00067609"/>
    </source>
</evidence>
<reference evidence="12 13" key="1">
    <citation type="journal article" date="2016" name="Nat. Commun.">
        <title>Thousands of microbial genomes shed light on interconnected biogeochemical processes in an aquifer system.</title>
        <authorList>
            <person name="Anantharaman K."/>
            <person name="Brown C.T."/>
            <person name="Hug L.A."/>
            <person name="Sharon I."/>
            <person name="Castelle C.J."/>
            <person name="Probst A.J."/>
            <person name="Thomas B.C."/>
            <person name="Singh A."/>
            <person name="Wilkins M.J."/>
            <person name="Karaoz U."/>
            <person name="Brodie E.L."/>
            <person name="Williams K.H."/>
            <person name="Hubbard S.S."/>
            <person name="Banfield J.F."/>
        </authorList>
    </citation>
    <scope>NUCLEOTIDE SEQUENCE [LARGE SCALE GENOMIC DNA]</scope>
</reference>
<dbReference type="SUPFAM" id="SSF49493">
    <property type="entry name" value="HSP40/DnaJ peptide-binding domain"/>
    <property type="match status" value="2"/>
</dbReference>
<dbReference type="FunFam" id="2.10.230.10:FF:000002">
    <property type="entry name" value="Molecular chaperone DnaJ"/>
    <property type="match status" value="1"/>
</dbReference>
<feature type="repeat" description="CXXCXGXG motif" evidence="8">
    <location>
        <begin position="161"/>
        <end position="168"/>
    </location>
</feature>
<accession>A0A1F6BYG0</accession>
<evidence type="ECO:0000259" key="10">
    <source>
        <dbReference type="PROSITE" id="PS50076"/>
    </source>
</evidence>
<keyword evidence="2 8" id="KW-0677">Repeat</keyword>
<feature type="domain" description="CR-type" evidence="11">
    <location>
        <begin position="131"/>
        <end position="213"/>
    </location>
</feature>
<comment type="function">
    <text evidence="8">Participates actively in the response to hyperosmotic and heat shock by preventing the aggregation of stress-denatured proteins and by disaggregating proteins, also in an autonomous, DnaK-independent fashion. Unfolded proteins bind initially to DnaJ; upon interaction with the DnaJ-bound protein, DnaK hydrolyzes its bound ATP, resulting in the formation of a stable complex. GrpE releases ADP from DnaK; ATP binding to DnaK triggers the release of the substrate protein, thus completing the reaction cycle. Several rounds of ATP-dependent interactions between DnaJ, DnaK and GrpE are required for fully efficient folding. Also involved, together with DnaK and GrpE, in the DNA replication of plasmids through activation of initiation proteins.</text>
</comment>
<dbReference type="Gene3D" id="2.10.230.10">
    <property type="entry name" value="Heat shock protein DnaJ, cysteine-rich domain"/>
    <property type="match status" value="1"/>
</dbReference>
<dbReference type="GO" id="GO:0042026">
    <property type="term" value="P:protein refolding"/>
    <property type="evidence" value="ECO:0007669"/>
    <property type="project" value="TreeGrafter"/>
</dbReference>
<dbReference type="InterPro" id="IPR018253">
    <property type="entry name" value="DnaJ_domain_CS"/>
</dbReference>
<dbReference type="HAMAP" id="MF_01152">
    <property type="entry name" value="DnaJ"/>
    <property type="match status" value="1"/>
</dbReference>
<dbReference type="GO" id="GO:0005524">
    <property type="term" value="F:ATP binding"/>
    <property type="evidence" value="ECO:0007669"/>
    <property type="project" value="InterPro"/>
</dbReference>
<dbReference type="InterPro" id="IPR036410">
    <property type="entry name" value="HSP_DnaJ_Cys-rich_dom_sf"/>
</dbReference>
<comment type="similarity">
    <text evidence="6 8">Belongs to the DnaJ family.</text>
</comment>
<dbReference type="InterPro" id="IPR001623">
    <property type="entry name" value="DnaJ_domain"/>
</dbReference>
<dbReference type="SUPFAM" id="SSF57938">
    <property type="entry name" value="DnaJ/Hsp40 cysteine-rich domain"/>
    <property type="match status" value="1"/>
</dbReference>
<keyword evidence="8" id="KW-0346">Stress response</keyword>
<keyword evidence="8" id="KW-0235">DNA replication</keyword>
<evidence type="ECO:0000256" key="6">
    <source>
        <dbReference type="ARBA" id="ARBA00061004"/>
    </source>
</evidence>
<dbReference type="GO" id="GO:0008270">
    <property type="term" value="F:zinc ion binding"/>
    <property type="evidence" value="ECO:0007669"/>
    <property type="project" value="UniProtKB-UniRule"/>
</dbReference>
<dbReference type="PROSITE" id="PS51188">
    <property type="entry name" value="ZF_CR"/>
    <property type="match status" value="1"/>
</dbReference>
<evidence type="ECO:0000256" key="2">
    <source>
        <dbReference type="ARBA" id="ARBA00022737"/>
    </source>
</evidence>
<feature type="binding site" evidence="8">
    <location>
        <position position="164"/>
    </location>
    <ligand>
        <name>Zn(2+)</name>
        <dbReference type="ChEBI" id="CHEBI:29105"/>
        <label>2</label>
    </ligand>
</feature>
<proteinExistence type="inferred from homology"/>
<dbReference type="PRINTS" id="PR00625">
    <property type="entry name" value="JDOMAIN"/>
</dbReference>
<evidence type="ECO:0000313" key="12">
    <source>
        <dbReference type="EMBL" id="OGG41858.1"/>
    </source>
</evidence>
<dbReference type="CDD" id="cd10719">
    <property type="entry name" value="DnaJ_zf"/>
    <property type="match status" value="1"/>
</dbReference>
<dbReference type="InterPro" id="IPR002939">
    <property type="entry name" value="DnaJ_C"/>
</dbReference>
<dbReference type="InterPro" id="IPR012724">
    <property type="entry name" value="DnaJ"/>
</dbReference>
<feature type="repeat" description="CXXCXGXG motif" evidence="8">
    <location>
        <begin position="144"/>
        <end position="151"/>
    </location>
</feature>
<feature type="domain" description="J" evidence="10">
    <location>
        <begin position="3"/>
        <end position="65"/>
    </location>
</feature>
<evidence type="ECO:0000259" key="11">
    <source>
        <dbReference type="PROSITE" id="PS51188"/>
    </source>
</evidence>
<dbReference type="InterPro" id="IPR036869">
    <property type="entry name" value="J_dom_sf"/>
</dbReference>
<dbReference type="FunFam" id="2.60.260.20:FF:000005">
    <property type="entry name" value="Chaperone protein dnaJ 1, mitochondrial"/>
    <property type="match status" value="1"/>
</dbReference>
<dbReference type="Proteomes" id="UP000176322">
    <property type="component" value="Unassembled WGS sequence"/>
</dbReference>
<evidence type="ECO:0000256" key="1">
    <source>
        <dbReference type="ARBA" id="ARBA00022723"/>
    </source>
</evidence>
<dbReference type="Gene3D" id="2.60.260.20">
    <property type="entry name" value="Urease metallochaperone UreE, N-terminal domain"/>
    <property type="match status" value="2"/>
</dbReference>
<keyword evidence="4 8" id="KW-0862">Zinc</keyword>
<dbReference type="GO" id="GO:0009408">
    <property type="term" value="P:response to heat"/>
    <property type="evidence" value="ECO:0007669"/>
    <property type="project" value="InterPro"/>
</dbReference>
<feature type="binding site" evidence="8">
    <location>
        <position position="187"/>
    </location>
    <ligand>
        <name>Zn(2+)</name>
        <dbReference type="ChEBI" id="CHEBI:29105"/>
        <label>2</label>
    </ligand>
</feature>
<evidence type="ECO:0000256" key="8">
    <source>
        <dbReference type="HAMAP-Rule" id="MF_01152"/>
    </source>
</evidence>
<dbReference type="EMBL" id="MFKO01000002">
    <property type="protein sequence ID" value="OGG41858.1"/>
    <property type="molecule type" value="Genomic_DNA"/>
</dbReference>
<feature type="binding site" evidence="8">
    <location>
        <position position="144"/>
    </location>
    <ligand>
        <name>Zn(2+)</name>
        <dbReference type="ChEBI" id="CHEBI:29105"/>
        <label>1</label>
    </ligand>
</feature>
<keyword evidence="8" id="KW-0963">Cytoplasm</keyword>
<feature type="repeat" description="CXXCXGXG motif" evidence="8">
    <location>
        <begin position="201"/>
        <end position="208"/>
    </location>
</feature>
<dbReference type="CDD" id="cd06257">
    <property type="entry name" value="DnaJ"/>
    <property type="match status" value="1"/>
</dbReference>
<feature type="binding site" evidence="8">
    <location>
        <position position="201"/>
    </location>
    <ligand>
        <name>Zn(2+)</name>
        <dbReference type="ChEBI" id="CHEBI:29105"/>
        <label>1</label>
    </ligand>
</feature>
<gene>
    <name evidence="8" type="primary">dnaJ</name>
    <name evidence="12" type="ORF">A2837_01440</name>
</gene>
<dbReference type="SUPFAM" id="SSF46565">
    <property type="entry name" value="Chaperone J-domain"/>
    <property type="match status" value="1"/>
</dbReference>
<feature type="binding site" evidence="8">
    <location>
        <position position="190"/>
    </location>
    <ligand>
        <name>Zn(2+)</name>
        <dbReference type="ChEBI" id="CHEBI:29105"/>
        <label>2</label>
    </ligand>
</feature>
<evidence type="ECO:0000313" key="13">
    <source>
        <dbReference type="Proteomes" id="UP000176322"/>
    </source>
</evidence>
<feature type="binding site" evidence="8">
    <location>
        <position position="161"/>
    </location>
    <ligand>
        <name>Zn(2+)</name>
        <dbReference type="ChEBI" id="CHEBI:29105"/>
        <label>2</label>
    </ligand>
</feature>
<dbReference type="NCBIfam" id="NF008035">
    <property type="entry name" value="PRK10767.1"/>
    <property type="match status" value="1"/>
</dbReference>
<organism evidence="12 13">
    <name type="scientific">Candidatus Kaiserbacteria bacterium RIFCSPHIGHO2_01_FULL_46_22</name>
    <dbReference type="NCBI Taxonomy" id="1798475"/>
    <lineage>
        <taxon>Bacteria</taxon>
        <taxon>Candidatus Kaiseribacteriota</taxon>
    </lineage>
</organism>
<evidence type="ECO:0000256" key="9">
    <source>
        <dbReference type="PROSITE-ProRule" id="PRU00546"/>
    </source>
</evidence>
<dbReference type="STRING" id="1798475.A2837_01440"/>
<feature type="repeat" description="CXXCXGXG motif" evidence="8">
    <location>
        <begin position="187"/>
        <end position="194"/>
    </location>
</feature>
<comment type="caution">
    <text evidence="12">The sequence shown here is derived from an EMBL/GenBank/DDBJ whole genome shotgun (WGS) entry which is preliminary data.</text>
</comment>
<keyword evidence="3 8" id="KW-0863">Zinc-finger</keyword>
<dbReference type="GO" id="GO:0031072">
    <property type="term" value="F:heat shock protein binding"/>
    <property type="evidence" value="ECO:0007669"/>
    <property type="project" value="InterPro"/>
</dbReference>
<keyword evidence="1 8" id="KW-0479">Metal-binding</keyword>
<comment type="subcellular location">
    <subcellularLocation>
        <location evidence="8">Cytoplasm</location>
    </subcellularLocation>
</comment>
<evidence type="ECO:0000256" key="5">
    <source>
        <dbReference type="ARBA" id="ARBA00023186"/>
    </source>
</evidence>
<dbReference type="CDD" id="cd10747">
    <property type="entry name" value="DnaJ_C"/>
    <property type="match status" value="1"/>
</dbReference>
<keyword evidence="5 8" id="KW-0143">Chaperone</keyword>
<dbReference type="Pfam" id="PF00684">
    <property type="entry name" value="DnaJ_CXXCXGXG"/>
    <property type="match status" value="1"/>
</dbReference>
<dbReference type="NCBIfam" id="TIGR02349">
    <property type="entry name" value="DnaJ_bact"/>
    <property type="match status" value="1"/>
</dbReference>
<dbReference type="InterPro" id="IPR008971">
    <property type="entry name" value="HSP40/DnaJ_pept-bd"/>
</dbReference>
<dbReference type="Pfam" id="PF01556">
    <property type="entry name" value="DnaJ_C"/>
    <property type="match status" value="1"/>
</dbReference>
<protein>
    <recommendedName>
        <fullName evidence="7 8">Chaperone protein DnaJ</fullName>
    </recommendedName>
</protein>
<evidence type="ECO:0000256" key="3">
    <source>
        <dbReference type="ARBA" id="ARBA00022771"/>
    </source>
</evidence>
<dbReference type="PANTHER" id="PTHR43096:SF10">
    <property type="entry name" value="CHAPERONE PROTEIN DNAJ A6, CHLOROPLASTIC"/>
    <property type="match status" value="1"/>
</dbReference>
<comment type="subunit">
    <text evidence="8">Homodimer.</text>
</comment>
<dbReference type="InterPro" id="IPR001305">
    <property type="entry name" value="HSP_DnaJ_Cys-rich_dom"/>
</dbReference>